<sequence>MRATLPKSVGLGGDGDEIVAIDDVERTFGVTLNKADAARWLTAGDVFVSLCKALPADMRNDDLWPHFAEVLTSQTGVDPKVIEKDSPLLSQSRLWVQVADGLATVWIAAAVGMLALIGCSLL</sequence>
<evidence type="ECO:0000313" key="1">
    <source>
        <dbReference type="EMBL" id="MDF8331772.1"/>
    </source>
</evidence>
<dbReference type="EMBL" id="JAROCY010000001">
    <property type="protein sequence ID" value="MDF8331772.1"/>
    <property type="molecule type" value="Genomic_DNA"/>
</dbReference>
<name>A0ABT6CHF5_9SPHN</name>
<comment type="caution">
    <text evidence="1">The sequence shown here is derived from an EMBL/GenBank/DDBJ whole genome shotgun (WGS) entry which is preliminary data.</text>
</comment>
<reference evidence="1 2" key="1">
    <citation type="submission" date="2023-03" db="EMBL/GenBank/DDBJ databases">
        <title>Novosphingobium cyanobacteriorum sp. nov., isolated from a eutrophic reservoir during the Microcystis bloom period.</title>
        <authorList>
            <person name="Kang M."/>
            <person name="Le V."/>
            <person name="Ko S.-R."/>
            <person name="Lee S.-A."/>
            <person name="Ahn C.-Y."/>
        </authorList>
    </citation>
    <scope>NUCLEOTIDE SEQUENCE [LARGE SCALE GENOMIC DNA]</scope>
    <source>
        <strain evidence="1 2">HBC54</strain>
    </source>
</reference>
<organism evidence="1 2">
    <name type="scientific">Novosphingobium cyanobacteriorum</name>
    <dbReference type="NCBI Taxonomy" id="3024215"/>
    <lineage>
        <taxon>Bacteria</taxon>
        <taxon>Pseudomonadati</taxon>
        <taxon>Pseudomonadota</taxon>
        <taxon>Alphaproteobacteria</taxon>
        <taxon>Sphingomonadales</taxon>
        <taxon>Sphingomonadaceae</taxon>
        <taxon>Novosphingobium</taxon>
    </lineage>
</organism>
<evidence type="ECO:0000313" key="2">
    <source>
        <dbReference type="Proteomes" id="UP001222770"/>
    </source>
</evidence>
<evidence type="ECO:0008006" key="3">
    <source>
        <dbReference type="Google" id="ProtNLM"/>
    </source>
</evidence>
<accession>A0ABT6CHF5</accession>
<keyword evidence="2" id="KW-1185">Reference proteome</keyword>
<dbReference type="Proteomes" id="UP001222770">
    <property type="component" value="Unassembled WGS sequence"/>
</dbReference>
<proteinExistence type="predicted"/>
<dbReference type="RefSeq" id="WP_277274878.1">
    <property type="nucleotide sequence ID" value="NZ_JAROCY010000001.1"/>
</dbReference>
<protein>
    <recommendedName>
        <fullName evidence="3">Transmembrane protein</fullName>
    </recommendedName>
</protein>
<gene>
    <name evidence="1" type="ORF">POM99_01030</name>
</gene>